<dbReference type="NCBIfam" id="TIGR00693">
    <property type="entry name" value="thiE"/>
    <property type="match status" value="1"/>
</dbReference>
<evidence type="ECO:0000256" key="10">
    <source>
        <dbReference type="ARBA" id="ARBA00047851"/>
    </source>
</evidence>
<keyword evidence="7" id="KW-0460">Magnesium</keyword>
<dbReference type="Pfam" id="PF02581">
    <property type="entry name" value="TMP-TENI"/>
    <property type="match status" value="1"/>
</dbReference>
<dbReference type="STRING" id="280699.M1UV96"/>
<dbReference type="GeneID" id="16996168"/>
<keyword evidence="6" id="KW-0479">Metal-binding</keyword>
<evidence type="ECO:0000259" key="12">
    <source>
        <dbReference type="Pfam" id="PF02581"/>
    </source>
</evidence>
<dbReference type="FunFam" id="3.20.20.70:FF:000096">
    <property type="entry name" value="Thiamine-phosphate synthase"/>
    <property type="match status" value="1"/>
</dbReference>
<dbReference type="GO" id="GO:0009228">
    <property type="term" value="P:thiamine biosynthetic process"/>
    <property type="evidence" value="ECO:0007669"/>
    <property type="project" value="UniProtKB-KW"/>
</dbReference>
<dbReference type="Proteomes" id="UP000007014">
    <property type="component" value="Chromosome 16"/>
</dbReference>
<keyword evidence="5" id="KW-0808">Transferase</keyword>
<evidence type="ECO:0000256" key="5">
    <source>
        <dbReference type="ARBA" id="ARBA00022679"/>
    </source>
</evidence>
<dbReference type="AlphaFoldDB" id="M1UV96"/>
<evidence type="ECO:0000256" key="3">
    <source>
        <dbReference type="ARBA" id="ARBA00005165"/>
    </source>
</evidence>
<dbReference type="GO" id="GO:0009229">
    <property type="term" value="P:thiamine diphosphate biosynthetic process"/>
    <property type="evidence" value="ECO:0007669"/>
    <property type="project" value="UniProtKB-UniPathway"/>
</dbReference>
<sequence length="308" mass="32899">MGTQSCLLGHCCGTTPAFTATGLSFIQRRAVGSGSWFARHRAASLDLHGEQRRCRRRGERYAVPLHAAGDRLTPFRSTRTDLSLYLIADVAYVSQLGSRQSLEELTERALASGCVRAVQLRDKRSSLRKTLELAKRLRAVCAAAGVPFLMNDRLDLALAVDADGLHVGQEDMPLEYVQKLVPADWIIGASAGSLSEVTALKQASTAERPIRLDYIGCGPVFGTQTKLDAGAPIGIRGLAHIVEAVAPLPVLAVGGIGISNARQCISQGKAAGIACISAILGAEDPRRAAEDLDAEIRRGRDLRVHPGF</sequence>
<dbReference type="SUPFAM" id="SSF51391">
    <property type="entry name" value="Thiamin phosphate synthase"/>
    <property type="match status" value="1"/>
</dbReference>
<dbReference type="UniPathway" id="UPA00060">
    <property type="reaction ID" value="UER00141"/>
</dbReference>
<dbReference type="EMBL" id="AP006498">
    <property type="protein sequence ID" value="BAM81836.1"/>
    <property type="molecule type" value="Genomic_DNA"/>
</dbReference>
<accession>M1UV96</accession>
<evidence type="ECO:0000256" key="1">
    <source>
        <dbReference type="ARBA" id="ARBA00001946"/>
    </source>
</evidence>
<evidence type="ECO:0000256" key="7">
    <source>
        <dbReference type="ARBA" id="ARBA00022842"/>
    </source>
</evidence>
<dbReference type="GO" id="GO:0004789">
    <property type="term" value="F:thiamine-phosphate diphosphorylase activity"/>
    <property type="evidence" value="ECO:0007669"/>
    <property type="project" value="UniProtKB-EC"/>
</dbReference>
<reference evidence="13 14" key="1">
    <citation type="journal article" date="2004" name="Nature">
        <title>Genome sequence of the ultrasmall unicellular red alga Cyanidioschyzon merolae 10D.</title>
        <authorList>
            <person name="Matsuzaki M."/>
            <person name="Misumi O."/>
            <person name="Shin-i T."/>
            <person name="Maruyama S."/>
            <person name="Takahara M."/>
            <person name="Miyagishima S."/>
            <person name="Mori T."/>
            <person name="Nishida K."/>
            <person name="Yagisawa F."/>
            <person name="Nishida K."/>
            <person name="Yoshida Y."/>
            <person name="Nishimura Y."/>
            <person name="Nakao S."/>
            <person name="Kobayashi T."/>
            <person name="Momoyama Y."/>
            <person name="Higashiyama T."/>
            <person name="Minoda A."/>
            <person name="Sano M."/>
            <person name="Nomoto H."/>
            <person name="Oishi K."/>
            <person name="Hayashi H."/>
            <person name="Ohta F."/>
            <person name="Nishizaka S."/>
            <person name="Haga S."/>
            <person name="Miura S."/>
            <person name="Morishita T."/>
            <person name="Kabeya Y."/>
            <person name="Terasawa K."/>
            <person name="Suzuki Y."/>
            <person name="Ishii Y."/>
            <person name="Asakawa S."/>
            <person name="Takano H."/>
            <person name="Ohta N."/>
            <person name="Kuroiwa H."/>
            <person name="Tanaka K."/>
            <person name="Shimizu N."/>
            <person name="Sugano S."/>
            <person name="Sato N."/>
            <person name="Nozaki H."/>
            <person name="Ogasawara N."/>
            <person name="Kohara Y."/>
            <person name="Kuroiwa T."/>
        </authorList>
    </citation>
    <scope>NUCLEOTIDE SEQUENCE [LARGE SCALE GENOMIC DNA]</scope>
    <source>
        <strain evidence="13 14">10D</strain>
    </source>
</reference>
<dbReference type="HOGENOM" id="CLU_018272_3_2_1"/>
<comment type="catalytic activity">
    <reaction evidence="11">
        <text>2-[(2R,5Z)-2-carboxy-4-methylthiazol-5(2H)-ylidene]ethyl phosphate + 4-amino-2-methyl-5-(diphosphooxymethyl)pyrimidine + 2 H(+) = thiamine phosphate + CO2 + diphosphate</text>
        <dbReference type="Rhea" id="RHEA:47844"/>
        <dbReference type="ChEBI" id="CHEBI:15378"/>
        <dbReference type="ChEBI" id="CHEBI:16526"/>
        <dbReference type="ChEBI" id="CHEBI:33019"/>
        <dbReference type="ChEBI" id="CHEBI:37575"/>
        <dbReference type="ChEBI" id="CHEBI:57841"/>
        <dbReference type="ChEBI" id="CHEBI:62899"/>
        <dbReference type="EC" id="2.5.1.3"/>
    </reaction>
</comment>
<evidence type="ECO:0000256" key="11">
    <source>
        <dbReference type="ARBA" id="ARBA00047883"/>
    </source>
</evidence>
<evidence type="ECO:0000313" key="14">
    <source>
        <dbReference type="Proteomes" id="UP000007014"/>
    </source>
</evidence>
<keyword evidence="14" id="KW-1185">Reference proteome</keyword>
<dbReference type="OMA" id="QDFYHIK"/>
<dbReference type="InterPro" id="IPR034291">
    <property type="entry name" value="TMP_synthase"/>
</dbReference>
<evidence type="ECO:0000313" key="13">
    <source>
        <dbReference type="EMBL" id="BAM81836.1"/>
    </source>
</evidence>
<dbReference type="HAMAP" id="MF_00097">
    <property type="entry name" value="TMP_synthase"/>
    <property type="match status" value="1"/>
</dbReference>
<dbReference type="InterPro" id="IPR036206">
    <property type="entry name" value="ThiamineP_synth_sf"/>
</dbReference>
<feature type="domain" description="Thiamine phosphate synthase/TenI" evidence="12">
    <location>
        <begin position="85"/>
        <end position="279"/>
    </location>
</feature>
<evidence type="ECO:0000256" key="8">
    <source>
        <dbReference type="ARBA" id="ARBA00022977"/>
    </source>
</evidence>
<dbReference type="eggNOG" id="ENOG502QS2M">
    <property type="taxonomic scope" value="Eukaryota"/>
</dbReference>
<evidence type="ECO:0000256" key="9">
    <source>
        <dbReference type="ARBA" id="ARBA00047334"/>
    </source>
</evidence>
<comment type="pathway">
    <text evidence="3">Cofactor biosynthesis; thiamine diphosphate biosynthesis; thiamine phosphate from 4-amino-2-methyl-5-diphosphomethylpyrimidine and 4-methyl-5-(2-phosphoethyl)-thiazole: step 1/1.</text>
</comment>
<organism evidence="13 14">
    <name type="scientific">Cyanidioschyzon merolae (strain NIES-3377 / 10D)</name>
    <name type="common">Unicellular red alga</name>
    <dbReference type="NCBI Taxonomy" id="280699"/>
    <lineage>
        <taxon>Eukaryota</taxon>
        <taxon>Rhodophyta</taxon>
        <taxon>Bangiophyceae</taxon>
        <taxon>Cyanidiales</taxon>
        <taxon>Cyanidiaceae</taxon>
        <taxon>Cyanidioschyzon</taxon>
    </lineage>
</organism>
<proteinExistence type="inferred from homology"/>
<dbReference type="PANTHER" id="PTHR20857:SF15">
    <property type="entry name" value="THIAMINE-PHOSPHATE SYNTHASE"/>
    <property type="match status" value="1"/>
</dbReference>
<dbReference type="Gene3D" id="3.20.20.70">
    <property type="entry name" value="Aldolase class I"/>
    <property type="match status" value="1"/>
</dbReference>
<dbReference type="RefSeq" id="XP_005537872.1">
    <property type="nucleotide sequence ID" value="XM_005537815.1"/>
</dbReference>
<evidence type="ECO:0000256" key="4">
    <source>
        <dbReference type="ARBA" id="ARBA00012830"/>
    </source>
</evidence>
<dbReference type="GO" id="GO:0046872">
    <property type="term" value="F:metal ion binding"/>
    <property type="evidence" value="ECO:0007669"/>
    <property type="project" value="UniProtKB-KW"/>
</dbReference>
<comment type="catalytic activity">
    <reaction evidence="9">
        <text>4-methyl-5-(2-phosphooxyethyl)-thiazole + 4-amino-2-methyl-5-(diphosphooxymethyl)pyrimidine + H(+) = thiamine phosphate + diphosphate</text>
        <dbReference type="Rhea" id="RHEA:22328"/>
        <dbReference type="ChEBI" id="CHEBI:15378"/>
        <dbReference type="ChEBI" id="CHEBI:33019"/>
        <dbReference type="ChEBI" id="CHEBI:37575"/>
        <dbReference type="ChEBI" id="CHEBI:57841"/>
        <dbReference type="ChEBI" id="CHEBI:58296"/>
        <dbReference type="EC" id="2.5.1.3"/>
    </reaction>
</comment>
<dbReference type="GO" id="GO:0009507">
    <property type="term" value="C:chloroplast"/>
    <property type="evidence" value="ECO:0007669"/>
    <property type="project" value="UniProtKB-SubCell"/>
</dbReference>
<reference evidence="13 14" key="2">
    <citation type="journal article" date="2007" name="BMC Biol.">
        <title>A 100%-complete sequence reveals unusually simple genomic features in the hot-spring red alga Cyanidioschyzon merolae.</title>
        <authorList>
            <person name="Nozaki H."/>
            <person name="Takano H."/>
            <person name="Misumi O."/>
            <person name="Terasawa K."/>
            <person name="Matsuzaki M."/>
            <person name="Maruyama S."/>
            <person name="Nishida K."/>
            <person name="Yagisawa F."/>
            <person name="Yoshida Y."/>
            <person name="Fujiwara T."/>
            <person name="Takio S."/>
            <person name="Tamura K."/>
            <person name="Chung S.J."/>
            <person name="Nakamura S."/>
            <person name="Kuroiwa H."/>
            <person name="Tanaka K."/>
            <person name="Sato N."/>
            <person name="Kuroiwa T."/>
        </authorList>
    </citation>
    <scope>NUCLEOTIDE SEQUENCE [LARGE SCALE GENOMIC DNA]</scope>
    <source>
        <strain evidence="13 14">10D</strain>
    </source>
</reference>
<dbReference type="Gramene" id="CMP214CT">
    <property type="protein sequence ID" value="CMP214CT"/>
    <property type="gene ID" value="CMP214C"/>
</dbReference>
<keyword evidence="8" id="KW-0784">Thiamine biosynthesis</keyword>
<dbReference type="InterPro" id="IPR022998">
    <property type="entry name" value="ThiamineP_synth_TenI"/>
</dbReference>
<name>M1UV96_CYAM1</name>
<dbReference type="KEGG" id="cme:CYME_CMP214C"/>
<evidence type="ECO:0000256" key="6">
    <source>
        <dbReference type="ARBA" id="ARBA00022723"/>
    </source>
</evidence>
<comment type="catalytic activity">
    <reaction evidence="10">
        <text>2-(2-carboxy-4-methylthiazol-5-yl)ethyl phosphate + 4-amino-2-methyl-5-(diphosphooxymethyl)pyrimidine + 2 H(+) = thiamine phosphate + CO2 + diphosphate</text>
        <dbReference type="Rhea" id="RHEA:47848"/>
        <dbReference type="ChEBI" id="CHEBI:15378"/>
        <dbReference type="ChEBI" id="CHEBI:16526"/>
        <dbReference type="ChEBI" id="CHEBI:33019"/>
        <dbReference type="ChEBI" id="CHEBI:37575"/>
        <dbReference type="ChEBI" id="CHEBI:57841"/>
        <dbReference type="ChEBI" id="CHEBI:62890"/>
        <dbReference type="EC" id="2.5.1.3"/>
    </reaction>
</comment>
<comment type="subcellular location">
    <subcellularLocation>
        <location evidence="2">Plastid</location>
        <location evidence="2">Chloroplast</location>
    </subcellularLocation>
</comment>
<comment type="cofactor">
    <cofactor evidence="1">
        <name>Mg(2+)</name>
        <dbReference type="ChEBI" id="CHEBI:18420"/>
    </cofactor>
</comment>
<dbReference type="EC" id="2.5.1.3" evidence="4"/>
<dbReference type="PANTHER" id="PTHR20857">
    <property type="entry name" value="THIAMINE-PHOSPHATE PYROPHOSPHORYLASE"/>
    <property type="match status" value="1"/>
</dbReference>
<dbReference type="InterPro" id="IPR013785">
    <property type="entry name" value="Aldolase_TIM"/>
</dbReference>
<evidence type="ECO:0000256" key="2">
    <source>
        <dbReference type="ARBA" id="ARBA00004229"/>
    </source>
</evidence>
<gene>
    <name evidence="13" type="ORF">CYME_CMP214C</name>
</gene>
<dbReference type="OrthoDB" id="4994at2759"/>
<dbReference type="CDD" id="cd00564">
    <property type="entry name" value="TMP_TenI"/>
    <property type="match status" value="1"/>
</dbReference>
<protein>
    <recommendedName>
        <fullName evidence="4">thiamine phosphate synthase</fullName>
        <ecNumber evidence="4">2.5.1.3</ecNumber>
    </recommendedName>
</protein>